<evidence type="ECO:0000256" key="7">
    <source>
        <dbReference type="ARBA" id="ARBA00023010"/>
    </source>
</evidence>
<dbReference type="Proteomes" id="UP000032120">
    <property type="component" value="Unassembled WGS sequence"/>
</dbReference>
<sequence length="614" mass="63951">MAKPSVAPAVKSARRSLILLLALIIGLTGLITLGVYRSDATWTPKLALDLQGGTQILLAANQKDGKAVTGEQLDQAVSILRQRVNASGVSEAEITTQGNNHISVAIPGKVDEDTLKRIQASAALDFRGVFLEAPVTAGNPDAEGENAAGADSADGAASADGAEGADGAAADGADAATDGDAADDPAASDAAAETDTGDLYPDPLPTDPADQAWLTQALVDKFAAFTCSSDSALEVANAPADRPLITCDETGLMKYIVGPVELTGEVITDAVSQQQSIQGGGGTTGRWEVAITMNKQGAKDFGKVSNRLFGQQEPLNQFAFVLDGKVISAPTMNAQILDGRPAISGNFTKESSQVLADQLKFGALPISFTVQSQEDISSTLGSNQLLGGLLAGLIGLGLVVVYSLFQYRLLGTLTIASLGIAAVVTYLLLTFFSWRQGYRLSLAGVAGIIVAIGFTADSFIVYFERIRDQLRDGFGITAAVEGGWKRALRTILASDGVNLLAAAVLFVLAVGNVKGFAFTLGLTTIVDVLVVSLFTHPMMTLLARTKIYSGGYKFSGLDPRQLGAVYQGRMAFREPVVATKGSGKKVAKSRGEAERRQTIAERKAAETAGAGKES</sequence>
<dbReference type="InterPro" id="IPR048631">
    <property type="entry name" value="SecD_1st"/>
</dbReference>
<feature type="transmembrane region" description="Helical" evidence="9">
    <location>
        <begin position="516"/>
        <end position="534"/>
    </location>
</feature>
<evidence type="ECO:0000256" key="6">
    <source>
        <dbReference type="ARBA" id="ARBA00022989"/>
    </source>
</evidence>
<dbReference type="GO" id="GO:0043952">
    <property type="term" value="P:protein transport by the Sec complex"/>
    <property type="evidence" value="ECO:0007669"/>
    <property type="project" value="UniProtKB-UniRule"/>
</dbReference>
<comment type="caution">
    <text evidence="14">The sequence shown here is derived from an EMBL/GenBank/DDBJ whole genome shotgun (WGS) entry which is preliminary data.</text>
</comment>
<dbReference type="PANTHER" id="PTHR30081:SF1">
    <property type="entry name" value="PROTEIN TRANSLOCASE SUBUNIT SECD"/>
    <property type="match status" value="1"/>
</dbReference>
<evidence type="ECO:0000313" key="14">
    <source>
        <dbReference type="EMBL" id="KIP53047.1"/>
    </source>
</evidence>
<evidence type="ECO:0000256" key="9">
    <source>
        <dbReference type="HAMAP-Rule" id="MF_01463"/>
    </source>
</evidence>
<dbReference type="GO" id="GO:0015450">
    <property type="term" value="F:protein-transporting ATPase activity"/>
    <property type="evidence" value="ECO:0007669"/>
    <property type="project" value="InterPro"/>
</dbReference>
<comment type="similarity">
    <text evidence="9">Belongs to the SecD/SecF family. SecD subfamily.</text>
</comment>
<comment type="subunit">
    <text evidence="9">Forms a complex with SecF. Part of the essential Sec protein translocation apparatus which comprises SecA, SecYEG and auxiliary proteins SecDF. Other proteins may also be involved.</text>
</comment>
<dbReference type="NCBIfam" id="TIGR01129">
    <property type="entry name" value="secD"/>
    <property type="match status" value="1"/>
</dbReference>
<evidence type="ECO:0000256" key="8">
    <source>
        <dbReference type="ARBA" id="ARBA00023136"/>
    </source>
</evidence>
<comment type="function">
    <text evidence="9">Part of the Sec protein translocase complex. Interacts with the SecYEG preprotein conducting channel. SecDF uses the proton motive force (PMF) to complete protein translocation after the ATP-dependent function of SecA.</text>
</comment>
<feature type="transmembrane region" description="Helical" evidence="9">
    <location>
        <begin position="385"/>
        <end position="405"/>
    </location>
</feature>
<dbReference type="Pfam" id="PF02355">
    <property type="entry name" value="SecD_SecF_C"/>
    <property type="match status" value="1"/>
</dbReference>
<evidence type="ECO:0000256" key="5">
    <source>
        <dbReference type="ARBA" id="ARBA00022927"/>
    </source>
</evidence>
<dbReference type="InterPro" id="IPR054384">
    <property type="entry name" value="SecDF_P1_head"/>
</dbReference>
<dbReference type="InterPro" id="IPR055344">
    <property type="entry name" value="SecD_SecF_C_bact"/>
</dbReference>
<dbReference type="Gene3D" id="3.30.70.3220">
    <property type="match status" value="1"/>
</dbReference>
<comment type="subcellular location">
    <subcellularLocation>
        <location evidence="1 9">Cell membrane</location>
        <topology evidence="1 9">Multi-pass membrane protein</topology>
    </subcellularLocation>
</comment>
<dbReference type="AlphaFoldDB" id="A0A0D0IPU8"/>
<feature type="compositionally biased region" description="Low complexity" evidence="10">
    <location>
        <begin position="137"/>
        <end position="198"/>
    </location>
</feature>
<dbReference type="SUPFAM" id="SSF82866">
    <property type="entry name" value="Multidrug efflux transporter AcrB transmembrane domain"/>
    <property type="match status" value="1"/>
</dbReference>
<evidence type="ECO:0000256" key="3">
    <source>
        <dbReference type="ARBA" id="ARBA00022475"/>
    </source>
</evidence>
<feature type="transmembrane region" description="Helical" evidence="9">
    <location>
        <begin position="491"/>
        <end position="510"/>
    </location>
</feature>
<evidence type="ECO:0000256" key="2">
    <source>
        <dbReference type="ARBA" id="ARBA00022448"/>
    </source>
</evidence>
<evidence type="ECO:0000313" key="15">
    <source>
        <dbReference type="Proteomes" id="UP000032120"/>
    </source>
</evidence>
<keyword evidence="4 9" id="KW-0812">Transmembrane</keyword>
<name>A0A0D0IPU8_9MICO</name>
<dbReference type="EMBL" id="JXSQ01000005">
    <property type="protein sequence ID" value="KIP53047.1"/>
    <property type="molecule type" value="Genomic_DNA"/>
</dbReference>
<evidence type="ECO:0000256" key="1">
    <source>
        <dbReference type="ARBA" id="ARBA00004651"/>
    </source>
</evidence>
<keyword evidence="7 9" id="KW-0811">Translocation</keyword>
<dbReference type="Pfam" id="PF21760">
    <property type="entry name" value="SecD_1st"/>
    <property type="match status" value="1"/>
</dbReference>
<dbReference type="GO" id="GO:0006605">
    <property type="term" value="P:protein targeting"/>
    <property type="evidence" value="ECO:0007669"/>
    <property type="project" value="UniProtKB-UniRule"/>
</dbReference>
<evidence type="ECO:0000256" key="4">
    <source>
        <dbReference type="ARBA" id="ARBA00022692"/>
    </source>
</evidence>
<protein>
    <recommendedName>
        <fullName evidence="9">Protein translocase subunit SecD</fullName>
    </recommendedName>
</protein>
<feature type="transmembrane region" description="Helical" evidence="9">
    <location>
        <begin position="412"/>
        <end position="434"/>
    </location>
</feature>
<keyword evidence="15" id="KW-1185">Reference proteome</keyword>
<accession>A0A0D0IPU8</accession>
<evidence type="ECO:0000259" key="13">
    <source>
        <dbReference type="Pfam" id="PF22599"/>
    </source>
</evidence>
<feature type="domain" description="SecDF P1 head subdomain" evidence="13">
    <location>
        <begin position="255"/>
        <end position="366"/>
    </location>
</feature>
<feature type="transmembrane region" description="Helical" evidence="9">
    <location>
        <begin position="17"/>
        <end position="36"/>
    </location>
</feature>
<keyword evidence="2 9" id="KW-0813">Transport</keyword>
<dbReference type="RefSeq" id="WP_042543536.1">
    <property type="nucleotide sequence ID" value="NZ_JXSQ01000005.1"/>
</dbReference>
<dbReference type="InterPro" id="IPR048634">
    <property type="entry name" value="SecD_SecF_C"/>
</dbReference>
<dbReference type="InterPro" id="IPR022813">
    <property type="entry name" value="SecD/SecF_arch_bac"/>
</dbReference>
<evidence type="ECO:0000256" key="10">
    <source>
        <dbReference type="SAM" id="MobiDB-lite"/>
    </source>
</evidence>
<gene>
    <name evidence="9" type="primary">secD</name>
    <name evidence="14" type="ORF">SD72_06105</name>
</gene>
<organism evidence="14 15">
    <name type="scientific">Leucobacter komagatae</name>
    <dbReference type="NCBI Taxonomy" id="55969"/>
    <lineage>
        <taxon>Bacteria</taxon>
        <taxon>Bacillati</taxon>
        <taxon>Actinomycetota</taxon>
        <taxon>Actinomycetes</taxon>
        <taxon>Micrococcales</taxon>
        <taxon>Microbacteriaceae</taxon>
        <taxon>Leucobacter</taxon>
    </lineage>
</organism>
<feature type="region of interest" description="Disordered" evidence="10">
    <location>
        <begin position="583"/>
        <end position="614"/>
    </location>
</feature>
<reference evidence="14 15" key="1">
    <citation type="submission" date="2015-01" db="EMBL/GenBank/DDBJ databases">
        <title>Draft genome sequence of Leucobacter komagatae strain VKM ST2845.</title>
        <authorList>
            <person name="Karlyshev A.V."/>
            <person name="Kudryashova E.B."/>
        </authorList>
    </citation>
    <scope>NUCLEOTIDE SEQUENCE [LARGE SCALE GENOMIC DNA]</scope>
    <source>
        <strain evidence="14 15">VKM ST2845</strain>
    </source>
</reference>
<keyword evidence="8 9" id="KW-0472">Membrane</keyword>
<keyword evidence="3 9" id="KW-1003">Cell membrane</keyword>
<feature type="domain" description="Protein translocase subunit SecDF P1" evidence="12">
    <location>
        <begin position="73"/>
        <end position="129"/>
    </location>
</feature>
<feature type="region of interest" description="Disordered" evidence="10">
    <location>
        <begin position="137"/>
        <end position="208"/>
    </location>
</feature>
<feature type="transmembrane region" description="Helical" evidence="9">
    <location>
        <begin position="440"/>
        <end position="463"/>
    </location>
</feature>
<feature type="compositionally biased region" description="Basic and acidic residues" evidence="10">
    <location>
        <begin position="589"/>
        <end position="605"/>
    </location>
</feature>
<dbReference type="PANTHER" id="PTHR30081">
    <property type="entry name" value="PROTEIN-EXPORT MEMBRANE PROTEIN SEC"/>
    <property type="match status" value="1"/>
</dbReference>
<dbReference type="GO" id="GO:0065002">
    <property type="term" value="P:intracellular protein transmembrane transport"/>
    <property type="evidence" value="ECO:0007669"/>
    <property type="project" value="UniProtKB-UniRule"/>
</dbReference>
<proteinExistence type="inferred from homology"/>
<keyword evidence="5 9" id="KW-0653">Protein transport</keyword>
<feature type="domain" description="Protein export membrane protein SecD/SecF C-terminal" evidence="11">
    <location>
        <begin position="367"/>
        <end position="541"/>
    </location>
</feature>
<dbReference type="InterPro" id="IPR005791">
    <property type="entry name" value="SecD"/>
</dbReference>
<dbReference type="HAMAP" id="MF_01463_B">
    <property type="entry name" value="SecD_B"/>
    <property type="match status" value="1"/>
</dbReference>
<dbReference type="GO" id="GO:0005886">
    <property type="term" value="C:plasma membrane"/>
    <property type="evidence" value="ECO:0007669"/>
    <property type="project" value="UniProtKB-SubCell"/>
</dbReference>
<evidence type="ECO:0000259" key="11">
    <source>
        <dbReference type="Pfam" id="PF02355"/>
    </source>
</evidence>
<dbReference type="Pfam" id="PF22599">
    <property type="entry name" value="SecDF_P1_head"/>
    <property type="match status" value="1"/>
</dbReference>
<keyword evidence="6 9" id="KW-1133">Transmembrane helix</keyword>
<dbReference type="Gene3D" id="3.30.1360.200">
    <property type="match status" value="1"/>
</dbReference>
<evidence type="ECO:0000259" key="12">
    <source>
        <dbReference type="Pfam" id="PF21760"/>
    </source>
</evidence>
<dbReference type="NCBIfam" id="TIGR00916">
    <property type="entry name" value="2A0604s01"/>
    <property type="match status" value="1"/>
</dbReference>